<evidence type="ECO:0000313" key="1">
    <source>
        <dbReference type="EMBL" id="WNC69953.1"/>
    </source>
</evidence>
<name>A0ABY9TM87_9GAMM</name>
<keyword evidence="2" id="KW-1185">Reference proteome</keyword>
<sequence length="84" mass="9338">MANQNNISSENDRRQISLNNQTLWNELSSAQKVAASSLFNYGFELKFIRVCPTEKVVGLLLDGKPATINDEGDINTNPGIDIRE</sequence>
<gene>
    <name evidence="1" type="ORF">RI845_07400</name>
</gene>
<reference evidence="2" key="1">
    <citation type="submission" date="2023-09" db="EMBL/GenBank/DDBJ databases">
        <authorList>
            <person name="Li S."/>
            <person name="Li X."/>
            <person name="Zhang C."/>
            <person name="Zhao Z."/>
        </authorList>
    </citation>
    <scope>NUCLEOTIDE SEQUENCE [LARGE SCALE GENOMIC DNA]</scope>
    <source>
        <strain evidence="2">SQ345</strain>
    </source>
</reference>
<organism evidence="1 2">
    <name type="scientific">Thalassotalea nanhaiensis</name>
    <dbReference type="NCBI Taxonomy" id="3065648"/>
    <lineage>
        <taxon>Bacteria</taxon>
        <taxon>Pseudomonadati</taxon>
        <taxon>Pseudomonadota</taxon>
        <taxon>Gammaproteobacteria</taxon>
        <taxon>Alteromonadales</taxon>
        <taxon>Colwelliaceae</taxon>
        <taxon>Thalassotalea</taxon>
    </lineage>
</organism>
<proteinExistence type="predicted"/>
<protein>
    <submittedName>
        <fullName evidence="1">Uncharacterized protein</fullName>
    </submittedName>
</protein>
<dbReference type="Proteomes" id="UP001248581">
    <property type="component" value="Chromosome"/>
</dbReference>
<dbReference type="RefSeq" id="WP_348389095.1">
    <property type="nucleotide sequence ID" value="NZ_CP134146.1"/>
</dbReference>
<accession>A0ABY9TM87</accession>
<dbReference type="EMBL" id="CP134146">
    <property type="protein sequence ID" value="WNC69953.1"/>
    <property type="molecule type" value="Genomic_DNA"/>
</dbReference>
<evidence type="ECO:0000313" key="2">
    <source>
        <dbReference type="Proteomes" id="UP001248581"/>
    </source>
</evidence>